<evidence type="ECO:0000256" key="2">
    <source>
        <dbReference type="ARBA" id="ARBA00010671"/>
    </source>
</evidence>
<dbReference type="SUPFAM" id="SSF53383">
    <property type="entry name" value="PLP-dependent transferases"/>
    <property type="match status" value="1"/>
</dbReference>
<dbReference type="Gene3D" id="3.90.100.10">
    <property type="entry name" value="Orn/Lys/Arg decarboxylase, C-terminal domain"/>
    <property type="match status" value="1"/>
</dbReference>
<dbReference type="RefSeq" id="WP_090442499.1">
    <property type="nucleotide sequence ID" value="NZ_FOHU01000006.1"/>
</dbReference>
<dbReference type="InterPro" id="IPR036633">
    <property type="entry name" value="Prn/Lys/Arg_de-COase_C_sf"/>
</dbReference>
<dbReference type="InterPro" id="IPR000310">
    <property type="entry name" value="Orn/Lys/Arg_deCO2ase_major_dom"/>
</dbReference>
<dbReference type="OrthoDB" id="9815233at2"/>
<dbReference type="InterPro" id="IPR052357">
    <property type="entry name" value="Orn_Lys_Arg_decarboxylase-I"/>
</dbReference>
<keyword evidence="3" id="KW-0210">Decarboxylase</keyword>
<dbReference type="Pfam" id="PF03711">
    <property type="entry name" value="OKR_DC_1_C"/>
    <property type="match status" value="1"/>
</dbReference>
<evidence type="ECO:0000256" key="5">
    <source>
        <dbReference type="ARBA" id="ARBA00023239"/>
    </source>
</evidence>
<dbReference type="PANTHER" id="PTHR43277:SF4">
    <property type="entry name" value="ARGININE DECARBOXYLASE"/>
    <property type="match status" value="1"/>
</dbReference>
<dbReference type="Proteomes" id="UP000199568">
    <property type="component" value="Unassembled WGS sequence"/>
</dbReference>
<keyword evidence="5" id="KW-0456">Lyase</keyword>
<evidence type="ECO:0000313" key="8">
    <source>
        <dbReference type="EMBL" id="SET23769.1"/>
    </source>
</evidence>
<dbReference type="PANTHER" id="PTHR43277">
    <property type="entry name" value="ARGININE DECARBOXYLASE"/>
    <property type="match status" value="1"/>
</dbReference>
<evidence type="ECO:0000259" key="7">
    <source>
        <dbReference type="Pfam" id="PF03711"/>
    </source>
</evidence>
<dbReference type="AlphaFoldDB" id="A0A1I0CXA7"/>
<dbReference type="EMBL" id="FOHU01000006">
    <property type="protein sequence ID" value="SET23769.1"/>
    <property type="molecule type" value="Genomic_DNA"/>
</dbReference>
<gene>
    <name evidence="8" type="ORF">SAMN05660297_01786</name>
</gene>
<organism evidence="8 9">
    <name type="scientific">Natronincola peptidivorans</name>
    <dbReference type="NCBI Taxonomy" id="426128"/>
    <lineage>
        <taxon>Bacteria</taxon>
        <taxon>Bacillati</taxon>
        <taxon>Bacillota</taxon>
        <taxon>Clostridia</taxon>
        <taxon>Peptostreptococcales</taxon>
        <taxon>Natronincolaceae</taxon>
        <taxon>Natronincola</taxon>
    </lineage>
</organism>
<dbReference type="SUPFAM" id="SSF55904">
    <property type="entry name" value="Ornithine decarboxylase C-terminal domain"/>
    <property type="match status" value="1"/>
</dbReference>
<dbReference type="Gene3D" id="3.40.640.10">
    <property type="entry name" value="Type I PLP-dependent aspartate aminotransferase-like (Major domain)"/>
    <property type="match status" value="1"/>
</dbReference>
<evidence type="ECO:0000256" key="4">
    <source>
        <dbReference type="ARBA" id="ARBA00022898"/>
    </source>
</evidence>
<dbReference type="InterPro" id="IPR015421">
    <property type="entry name" value="PyrdxlP-dep_Trfase_major"/>
</dbReference>
<evidence type="ECO:0000256" key="3">
    <source>
        <dbReference type="ARBA" id="ARBA00022793"/>
    </source>
</evidence>
<dbReference type="CDD" id="cd00615">
    <property type="entry name" value="Orn_deC_like"/>
    <property type="match status" value="1"/>
</dbReference>
<proteinExistence type="inferred from homology"/>
<evidence type="ECO:0000259" key="6">
    <source>
        <dbReference type="Pfam" id="PF01276"/>
    </source>
</evidence>
<dbReference type="Pfam" id="PF01276">
    <property type="entry name" value="OKR_DC_1"/>
    <property type="match status" value="1"/>
</dbReference>
<name>A0A1I0CXA7_9FIRM</name>
<reference evidence="8 9" key="1">
    <citation type="submission" date="2016-10" db="EMBL/GenBank/DDBJ databases">
        <authorList>
            <person name="de Groot N.N."/>
        </authorList>
    </citation>
    <scope>NUCLEOTIDE SEQUENCE [LARGE SCALE GENOMIC DNA]</scope>
    <source>
        <strain evidence="8 9">DSM 18979</strain>
    </source>
</reference>
<feature type="domain" description="Orn/Lys/Arg decarboxylase C-terminal" evidence="7">
    <location>
        <begin position="377"/>
        <end position="459"/>
    </location>
</feature>
<dbReference type="STRING" id="426128.SAMN05660297_01786"/>
<protein>
    <submittedName>
        <fullName evidence="8">Arginine decarboxylase</fullName>
    </submittedName>
</protein>
<dbReference type="InterPro" id="IPR015424">
    <property type="entry name" value="PyrdxlP-dep_Trfase"/>
</dbReference>
<comment type="similarity">
    <text evidence="2">Belongs to the Orn/Lys/Arg decarboxylase class-I family.</text>
</comment>
<evidence type="ECO:0000256" key="1">
    <source>
        <dbReference type="ARBA" id="ARBA00001933"/>
    </source>
</evidence>
<keyword evidence="9" id="KW-1185">Reference proteome</keyword>
<sequence>MKETPLLDRLLQLQNEKLISFHMPGHKNGKIFNKYNYKNFKDCLTNIDTTEILGTDNLHKAKEVIKKAQERASEAFKSEETYFLVNGSTSGIYSMVMAATSPGDKIIVGRNCHQSVINITILGDLAPVYLYPEMDLQQGIALGISPEEVERSLKEHPDAKAVVITYPTYHGLASDLKRIAEIVHQHGKMLLVDEAHGAHLGLSDKLPMTALECGADAVVQSIHKTLPAFTQSSMLHVQGNRIDREKLKFMLRLHQTTSPSYILMASLDLATTIYRDHGKLLMEELLHNIEAFKEKMKNIPKVTVLGSERIGSHFIKSMDTTRLWMSMYQNKINGYQLENRLRKEFGIQMELSNLYGVLGMTSIGNDKEDFEKLYEAMAALSKEKGSDEIGGMPFFSYAIPKRAFTPKEALYKKKKKVKLKESIGHISGEYLIPYPPGIPILIPGEVIEEEMVTYVKTMVVRGMEVTGLKDQSCERIEIIE</sequence>
<comment type="cofactor">
    <cofactor evidence="1">
        <name>pyridoxal 5'-phosphate</name>
        <dbReference type="ChEBI" id="CHEBI:597326"/>
    </cofactor>
</comment>
<accession>A0A1I0CXA7</accession>
<dbReference type="GO" id="GO:0016831">
    <property type="term" value="F:carboxy-lyase activity"/>
    <property type="evidence" value="ECO:0007669"/>
    <property type="project" value="UniProtKB-KW"/>
</dbReference>
<keyword evidence="4" id="KW-0663">Pyridoxal phosphate</keyword>
<evidence type="ECO:0000313" key="9">
    <source>
        <dbReference type="Proteomes" id="UP000199568"/>
    </source>
</evidence>
<feature type="domain" description="Orn/Lys/Arg decarboxylases family 1 pyridoxal-P attachment site" evidence="6">
    <location>
        <begin position="4"/>
        <end position="328"/>
    </location>
</feature>
<dbReference type="InterPro" id="IPR008286">
    <property type="entry name" value="Prn/Lys/Arg_de-COase_C"/>
</dbReference>